<feature type="coiled-coil region" evidence="1">
    <location>
        <begin position="66"/>
        <end position="94"/>
    </location>
</feature>
<dbReference type="Gene3D" id="1.20.120.20">
    <property type="entry name" value="Apolipoprotein"/>
    <property type="match status" value="1"/>
</dbReference>
<proteinExistence type="predicted"/>
<reference evidence="2" key="1">
    <citation type="journal article" date="2023" name="Front. Mar. Sci.">
        <title>A new Merluccius polli reference genome to investigate the effects of global change in West African waters.</title>
        <authorList>
            <person name="Mateo J.L."/>
            <person name="Blanco-Fernandez C."/>
            <person name="Garcia-Vazquez E."/>
            <person name="Machado-Schiaffino G."/>
        </authorList>
    </citation>
    <scope>NUCLEOTIDE SEQUENCE</scope>
    <source>
        <strain evidence="2">C29</strain>
        <tissue evidence="2">Fin</tissue>
    </source>
</reference>
<dbReference type="AlphaFoldDB" id="A0AA47MUN9"/>
<evidence type="ECO:0000313" key="3">
    <source>
        <dbReference type="Proteomes" id="UP001174136"/>
    </source>
</evidence>
<sequence>MLFSSAFPLYPDANQREAAWADPKDNEAQDKTEFTKDVDKAYKSYMDSGDLYTADEQEGRGRGPVAEEMRRKLNAESERLRARLRQELAELRERLSPHPASHPASGALGDLRQRLAPLTQQLRSSLSGNVQELCGQLSLYIQGLERAEAQAQAGPPVYREAFHGMSQTLENGGIKLDDIIGDFQSKTGKLANAVEEEQSGRTWREMRSRLAQEVSSARMQAQSRWGVLNAELGALLLVTSPPLKTTEVTANVDEFCQSAALQNQVFLARLERVFLGLEEEREASAALSSPSDPSQPGSLLQEDFSAKFSALIQDILHSVQ</sequence>
<dbReference type="Proteomes" id="UP001174136">
    <property type="component" value="Unassembled WGS sequence"/>
</dbReference>
<dbReference type="EMBL" id="JAOPHQ010002570">
    <property type="protein sequence ID" value="KAK0146500.1"/>
    <property type="molecule type" value="Genomic_DNA"/>
</dbReference>
<evidence type="ECO:0000256" key="1">
    <source>
        <dbReference type="SAM" id="Coils"/>
    </source>
</evidence>
<name>A0AA47MUN9_MERPO</name>
<organism evidence="2 3">
    <name type="scientific">Merluccius polli</name>
    <name type="common">Benguela hake</name>
    <name type="synonym">Merluccius cadenati</name>
    <dbReference type="NCBI Taxonomy" id="89951"/>
    <lineage>
        <taxon>Eukaryota</taxon>
        <taxon>Metazoa</taxon>
        <taxon>Chordata</taxon>
        <taxon>Craniata</taxon>
        <taxon>Vertebrata</taxon>
        <taxon>Euteleostomi</taxon>
        <taxon>Actinopterygii</taxon>
        <taxon>Neopterygii</taxon>
        <taxon>Teleostei</taxon>
        <taxon>Neoteleostei</taxon>
        <taxon>Acanthomorphata</taxon>
        <taxon>Zeiogadaria</taxon>
        <taxon>Gadariae</taxon>
        <taxon>Gadiformes</taxon>
        <taxon>Gadoidei</taxon>
        <taxon>Merlucciidae</taxon>
        <taxon>Merluccius</taxon>
    </lineage>
</organism>
<evidence type="ECO:0000313" key="2">
    <source>
        <dbReference type="EMBL" id="KAK0146500.1"/>
    </source>
</evidence>
<keyword evidence="3" id="KW-1185">Reference proteome</keyword>
<gene>
    <name evidence="2" type="primary">APOA4_0</name>
    <name evidence="2" type="ORF">N1851_014164</name>
</gene>
<accession>A0AA47MUN9</accession>
<comment type="caution">
    <text evidence="2">The sequence shown here is derived from an EMBL/GenBank/DDBJ whole genome shotgun (WGS) entry which is preliminary data.</text>
</comment>
<dbReference type="SUPFAM" id="SSF58113">
    <property type="entry name" value="Apolipoprotein A-I"/>
    <property type="match status" value="1"/>
</dbReference>
<protein>
    <submittedName>
        <fullName evidence="2">Apolipoprotein A-IV</fullName>
    </submittedName>
</protein>
<keyword evidence="1" id="KW-0175">Coiled coil</keyword>